<feature type="region of interest" description="Disordered" evidence="1">
    <location>
        <begin position="1"/>
        <end position="25"/>
    </location>
</feature>
<accession>A0A9K3IPZ2</accession>
<gene>
    <name evidence="2" type="ORF">HanXRQr2_Chr06g0241841</name>
</gene>
<sequence>MFMQKNGGKTRAGSRSSLSSHNSGGGGGVLIQSLYTHTHTHIYISFKCVLPCNEVVFQ</sequence>
<feature type="compositionally biased region" description="Low complexity" evidence="1">
    <location>
        <begin position="13"/>
        <end position="22"/>
    </location>
</feature>
<reference evidence="2" key="1">
    <citation type="journal article" date="2017" name="Nature">
        <title>The sunflower genome provides insights into oil metabolism, flowering and Asterid evolution.</title>
        <authorList>
            <person name="Badouin H."/>
            <person name="Gouzy J."/>
            <person name="Grassa C.J."/>
            <person name="Murat F."/>
            <person name="Staton S.E."/>
            <person name="Cottret L."/>
            <person name="Lelandais-Briere C."/>
            <person name="Owens G.L."/>
            <person name="Carrere S."/>
            <person name="Mayjonade B."/>
            <person name="Legrand L."/>
            <person name="Gill N."/>
            <person name="Kane N.C."/>
            <person name="Bowers J.E."/>
            <person name="Hubner S."/>
            <person name="Bellec A."/>
            <person name="Berard A."/>
            <person name="Berges H."/>
            <person name="Blanchet N."/>
            <person name="Boniface M.C."/>
            <person name="Brunel D."/>
            <person name="Catrice O."/>
            <person name="Chaidir N."/>
            <person name="Claudel C."/>
            <person name="Donnadieu C."/>
            <person name="Faraut T."/>
            <person name="Fievet G."/>
            <person name="Helmstetter N."/>
            <person name="King M."/>
            <person name="Knapp S.J."/>
            <person name="Lai Z."/>
            <person name="Le Paslier M.C."/>
            <person name="Lippi Y."/>
            <person name="Lorenzon L."/>
            <person name="Mandel J.R."/>
            <person name="Marage G."/>
            <person name="Marchand G."/>
            <person name="Marquand E."/>
            <person name="Bret-Mestries E."/>
            <person name="Morien E."/>
            <person name="Nambeesan S."/>
            <person name="Nguyen T."/>
            <person name="Pegot-Espagnet P."/>
            <person name="Pouilly N."/>
            <person name="Raftis F."/>
            <person name="Sallet E."/>
            <person name="Schiex T."/>
            <person name="Thomas J."/>
            <person name="Vandecasteele C."/>
            <person name="Vares D."/>
            <person name="Vear F."/>
            <person name="Vautrin S."/>
            <person name="Crespi M."/>
            <person name="Mangin B."/>
            <person name="Burke J.M."/>
            <person name="Salse J."/>
            <person name="Munos S."/>
            <person name="Vincourt P."/>
            <person name="Rieseberg L.H."/>
            <person name="Langlade N.B."/>
        </authorList>
    </citation>
    <scope>NUCLEOTIDE SEQUENCE</scope>
    <source>
        <tissue evidence="2">Leaves</tissue>
    </source>
</reference>
<dbReference type="Proteomes" id="UP000215914">
    <property type="component" value="Unassembled WGS sequence"/>
</dbReference>
<organism evidence="2 3">
    <name type="scientific">Helianthus annuus</name>
    <name type="common">Common sunflower</name>
    <dbReference type="NCBI Taxonomy" id="4232"/>
    <lineage>
        <taxon>Eukaryota</taxon>
        <taxon>Viridiplantae</taxon>
        <taxon>Streptophyta</taxon>
        <taxon>Embryophyta</taxon>
        <taxon>Tracheophyta</taxon>
        <taxon>Spermatophyta</taxon>
        <taxon>Magnoliopsida</taxon>
        <taxon>eudicotyledons</taxon>
        <taxon>Gunneridae</taxon>
        <taxon>Pentapetalae</taxon>
        <taxon>asterids</taxon>
        <taxon>campanulids</taxon>
        <taxon>Asterales</taxon>
        <taxon>Asteraceae</taxon>
        <taxon>Asteroideae</taxon>
        <taxon>Heliantheae alliance</taxon>
        <taxon>Heliantheae</taxon>
        <taxon>Helianthus</taxon>
    </lineage>
</organism>
<dbReference type="EMBL" id="MNCJ02000321">
    <property type="protein sequence ID" value="KAF5800891.1"/>
    <property type="molecule type" value="Genomic_DNA"/>
</dbReference>
<dbReference type="AlphaFoldDB" id="A0A9K3IPZ2"/>
<evidence type="ECO:0000256" key="1">
    <source>
        <dbReference type="SAM" id="MobiDB-lite"/>
    </source>
</evidence>
<protein>
    <submittedName>
        <fullName evidence="2">Uncharacterized protein</fullName>
    </submittedName>
</protein>
<keyword evidence="3" id="KW-1185">Reference proteome</keyword>
<name>A0A9K3IPZ2_HELAN</name>
<reference evidence="2" key="2">
    <citation type="submission" date="2020-06" db="EMBL/GenBank/DDBJ databases">
        <title>Helianthus annuus Genome sequencing and assembly Release 2.</title>
        <authorList>
            <person name="Gouzy J."/>
            <person name="Langlade N."/>
            <person name="Munos S."/>
        </authorList>
    </citation>
    <scope>NUCLEOTIDE SEQUENCE</scope>
    <source>
        <tissue evidence="2">Leaves</tissue>
    </source>
</reference>
<proteinExistence type="predicted"/>
<evidence type="ECO:0000313" key="2">
    <source>
        <dbReference type="EMBL" id="KAF5800891.1"/>
    </source>
</evidence>
<evidence type="ECO:0000313" key="3">
    <source>
        <dbReference type="Proteomes" id="UP000215914"/>
    </source>
</evidence>
<dbReference type="Gramene" id="mRNA:HanXRQr2_Chr06g0241841">
    <property type="protein sequence ID" value="CDS:HanXRQr2_Chr06g0241841.1"/>
    <property type="gene ID" value="HanXRQr2_Chr06g0241841"/>
</dbReference>
<comment type="caution">
    <text evidence="2">The sequence shown here is derived from an EMBL/GenBank/DDBJ whole genome shotgun (WGS) entry which is preliminary data.</text>
</comment>